<feature type="domain" description="Fucosyltransferase C-terminal" evidence="4">
    <location>
        <begin position="197"/>
        <end position="348"/>
    </location>
</feature>
<dbReference type="InterPro" id="IPR038577">
    <property type="entry name" value="GT10-like_C_sf"/>
</dbReference>
<dbReference type="Proteomes" id="UP000095247">
    <property type="component" value="Unassembled WGS sequence"/>
</dbReference>
<dbReference type="AlphaFoldDB" id="A0A1E5NED4"/>
<protein>
    <submittedName>
        <fullName evidence="5">Glycosyltransferase</fullName>
    </submittedName>
</protein>
<organism evidence="5 6">
    <name type="scientific">Brachyspira hampsonii</name>
    <dbReference type="NCBI Taxonomy" id="1287055"/>
    <lineage>
        <taxon>Bacteria</taxon>
        <taxon>Pseudomonadati</taxon>
        <taxon>Spirochaetota</taxon>
        <taxon>Spirochaetia</taxon>
        <taxon>Brachyspirales</taxon>
        <taxon>Brachyspiraceae</taxon>
        <taxon>Brachyspira</taxon>
    </lineage>
</organism>
<gene>
    <name evidence="5" type="ORF">BFL38_06550</name>
</gene>
<proteinExistence type="inferred from homology"/>
<comment type="similarity">
    <text evidence="1">Belongs to the glycosyltransferase 10 family.</text>
</comment>
<evidence type="ECO:0000313" key="5">
    <source>
        <dbReference type="EMBL" id="OEJ14481.1"/>
    </source>
</evidence>
<dbReference type="InterPro" id="IPR055270">
    <property type="entry name" value="Glyco_tran_10_C"/>
</dbReference>
<keyword evidence="2" id="KW-0328">Glycosyltransferase</keyword>
<sequence length="366" mass="44050">MKDKLLLKKNLIEYLVWPIPIRIIRNKIRIDSVYLKDLGYKINYNHYKNSIKDKKTFFVRNDWPVNEKEFSENIFYNLIKKYYINDLEIGYNPDIEYFGPVGKRYFLEHSKAKIKIFYTGECVSKNAINKTWAQYSDNCIDYVDLSLSFDRLDENRYKNYVRFPIWIYANFPEILHSKNYTKDDIKKVIDNINKAKSKKNKFASLIASHDISNIRTQMYNKIYKIDYINCPGKLFHNDDTLKQDFNNDKIEYLRDFKFNICPENTISDGYITEKLFDAFKSGCIPIYNGDENIELDLVNKNALLFFKKDEDNDEVIKEIEKLHKDDKLFDSFQKQIKIYDSMVDYLWERRTKILNRLETLINERLK</sequence>
<name>A0A1E5NED4_9SPIR</name>
<dbReference type="SUPFAM" id="SSF53756">
    <property type="entry name" value="UDP-Glycosyltransferase/glycogen phosphorylase"/>
    <property type="match status" value="1"/>
</dbReference>
<dbReference type="EMBL" id="MDCO01000010">
    <property type="protein sequence ID" value="OEJ14481.1"/>
    <property type="molecule type" value="Genomic_DNA"/>
</dbReference>
<dbReference type="RefSeq" id="WP_069726647.1">
    <property type="nucleotide sequence ID" value="NZ_MDCO01000010.1"/>
</dbReference>
<dbReference type="GO" id="GO:0046920">
    <property type="term" value="F:alpha-(1-&gt;3)-fucosyltransferase activity"/>
    <property type="evidence" value="ECO:0007669"/>
    <property type="project" value="TreeGrafter"/>
</dbReference>
<evidence type="ECO:0000256" key="1">
    <source>
        <dbReference type="ARBA" id="ARBA00008919"/>
    </source>
</evidence>
<dbReference type="InterPro" id="IPR001503">
    <property type="entry name" value="Glyco_trans_10"/>
</dbReference>
<keyword evidence="3 5" id="KW-0808">Transferase</keyword>
<dbReference type="PANTHER" id="PTHR11929">
    <property type="entry name" value="ALPHA- 1,3 -FUCOSYLTRANSFERASE"/>
    <property type="match status" value="1"/>
</dbReference>
<dbReference type="GO" id="GO:0016020">
    <property type="term" value="C:membrane"/>
    <property type="evidence" value="ECO:0007669"/>
    <property type="project" value="InterPro"/>
</dbReference>
<dbReference type="Pfam" id="PF00852">
    <property type="entry name" value="Glyco_transf_10"/>
    <property type="match status" value="1"/>
</dbReference>
<dbReference type="Gene3D" id="3.40.50.11660">
    <property type="entry name" value="Glycosyl transferase family 10, C-terminal domain"/>
    <property type="match status" value="1"/>
</dbReference>
<evidence type="ECO:0000259" key="4">
    <source>
        <dbReference type="Pfam" id="PF00852"/>
    </source>
</evidence>
<evidence type="ECO:0000256" key="3">
    <source>
        <dbReference type="ARBA" id="ARBA00022679"/>
    </source>
</evidence>
<dbReference type="PANTHER" id="PTHR11929:SF194">
    <property type="entry name" value="ALPHA-(1,3)-FUCOSYLTRANSFERASE 10"/>
    <property type="match status" value="1"/>
</dbReference>
<reference evidence="5 6" key="1">
    <citation type="submission" date="2016-08" db="EMBL/GenBank/DDBJ databases">
        <title>Characterization and recognition of Brachyspira hampsonii sp. nov., a novel intestinal spirochete that is pathogenic to pigs.</title>
        <authorList>
            <person name="Mirajkar N."/>
            <person name="La T."/>
            <person name="Phillips N."/>
            <person name="Hampson D."/>
            <person name="Gebhart C."/>
        </authorList>
    </citation>
    <scope>NUCLEOTIDE SEQUENCE [LARGE SCALE GENOMIC DNA]</scope>
    <source>
        <strain evidence="5 6">P280/1</strain>
    </source>
</reference>
<evidence type="ECO:0000313" key="6">
    <source>
        <dbReference type="Proteomes" id="UP000095247"/>
    </source>
</evidence>
<comment type="caution">
    <text evidence="5">The sequence shown here is derived from an EMBL/GenBank/DDBJ whole genome shotgun (WGS) entry which is preliminary data.</text>
</comment>
<accession>A0A1E5NED4</accession>
<evidence type="ECO:0000256" key="2">
    <source>
        <dbReference type="ARBA" id="ARBA00022676"/>
    </source>
</evidence>